<evidence type="ECO:0000256" key="2">
    <source>
        <dbReference type="ARBA" id="ARBA00004651"/>
    </source>
</evidence>
<keyword evidence="9 19" id="KW-0418">Kinase</keyword>
<evidence type="ECO:0000256" key="14">
    <source>
        <dbReference type="ARBA" id="ARBA00035305"/>
    </source>
</evidence>
<dbReference type="SMART" id="SM00387">
    <property type="entry name" value="HATPase_c"/>
    <property type="match status" value="1"/>
</dbReference>
<feature type="domain" description="HAMP" evidence="18">
    <location>
        <begin position="201"/>
        <end position="253"/>
    </location>
</feature>
<dbReference type="SUPFAM" id="SSF47384">
    <property type="entry name" value="Homodimeric domain of signal transducing histidine kinase"/>
    <property type="match status" value="1"/>
</dbReference>
<keyword evidence="20" id="KW-1185">Reference proteome</keyword>
<dbReference type="SMART" id="SM00304">
    <property type="entry name" value="HAMP"/>
    <property type="match status" value="1"/>
</dbReference>
<dbReference type="FunFam" id="3.30.565.10:FF:000013">
    <property type="entry name" value="Two-component sensor histidine kinase"/>
    <property type="match status" value="1"/>
</dbReference>
<keyword evidence="10" id="KW-0067">ATP-binding</keyword>
<keyword evidence="7 16" id="KW-0812">Transmembrane</keyword>
<dbReference type="PROSITE" id="PS50109">
    <property type="entry name" value="HIS_KIN"/>
    <property type="match status" value="1"/>
</dbReference>
<dbReference type="CDD" id="cd06225">
    <property type="entry name" value="HAMP"/>
    <property type="match status" value="1"/>
</dbReference>
<evidence type="ECO:0000256" key="15">
    <source>
        <dbReference type="SAM" id="MobiDB-lite"/>
    </source>
</evidence>
<dbReference type="GO" id="GO:0000155">
    <property type="term" value="F:phosphorelay sensor kinase activity"/>
    <property type="evidence" value="ECO:0007669"/>
    <property type="project" value="InterPro"/>
</dbReference>
<evidence type="ECO:0000259" key="18">
    <source>
        <dbReference type="PROSITE" id="PS50885"/>
    </source>
</evidence>
<evidence type="ECO:0000256" key="12">
    <source>
        <dbReference type="ARBA" id="ARBA00023012"/>
    </source>
</evidence>
<protein>
    <recommendedName>
        <fullName evidence="14">Sensor histidine kinase MtrB</fullName>
        <ecNumber evidence="3">2.7.13.3</ecNumber>
    </recommendedName>
</protein>
<dbReference type="Pfam" id="PF02518">
    <property type="entry name" value="HATPase_c"/>
    <property type="match status" value="1"/>
</dbReference>
<keyword evidence="4" id="KW-1003">Cell membrane</keyword>
<dbReference type="GO" id="GO:0005886">
    <property type="term" value="C:plasma membrane"/>
    <property type="evidence" value="ECO:0007669"/>
    <property type="project" value="UniProtKB-SubCell"/>
</dbReference>
<feature type="compositionally biased region" description="Acidic residues" evidence="15">
    <location>
        <begin position="523"/>
        <end position="532"/>
    </location>
</feature>
<evidence type="ECO:0000256" key="8">
    <source>
        <dbReference type="ARBA" id="ARBA00022741"/>
    </source>
</evidence>
<feature type="region of interest" description="Disordered" evidence="15">
    <location>
        <begin position="508"/>
        <end position="532"/>
    </location>
</feature>
<evidence type="ECO:0000256" key="9">
    <source>
        <dbReference type="ARBA" id="ARBA00022777"/>
    </source>
</evidence>
<dbReference type="InterPro" id="IPR003660">
    <property type="entry name" value="HAMP_dom"/>
</dbReference>
<dbReference type="GO" id="GO:0005524">
    <property type="term" value="F:ATP binding"/>
    <property type="evidence" value="ECO:0007669"/>
    <property type="project" value="UniProtKB-KW"/>
</dbReference>
<evidence type="ECO:0000256" key="13">
    <source>
        <dbReference type="ARBA" id="ARBA00023136"/>
    </source>
</evidence>
<dbReference type="AlphaFoldDB" id="A0AA96F6U2"/>
<comment type="catalytic activity">
    <reaction evidence="1">
        <text>ATP + protein L-histidine = ADP + protein N-phospho-L-histidine.</text>
        <dbReference type="EC" id="2.7.13.3"/>
    </reaction>
</comment>
<dbReference type="InterPro" id="IPR005467">
    <property type="entry name" value="His_kinase_dom"/>
</dbReference>
<keyword evidence="12" id="KW-0902">Two-component regulatory system</keyword>
<dbReference type="Proteomes" id="UP001304125">
    <property type="component" value="Chromosome"/>
</dbReference>
<dbReference type="PANTHER" id="PTHR43711">
    <property type="entry name" value="TWO-COMPONENT HISTIDINE KINASE"/>
    <property type="match status" value="1"/>
</dbReference>
<keyword evidence="11 16" id="KW-1133">Transmembrane helix</keyword>
<sequence>MQLRVVTTVLVVGVATVLVLGAFVLNQIRDGLVETRVDRILSESAQDAVSAQNYVDASTAATPGDLQTLVRAVYESLALRSAGGDTRGLILLKAPDNDSDVFLTPGVSDASLVSVVTPEMRAAVEGDVTQPWQYTTLPDSGDPGVVVGSPIKLRDAGEYELYFVYSLADEQQTLGLIQQVLVFGGAVLIGLVLLQAWFVTAQAVRPVRQAARVASRLADGLLSERMSVSGADEMATLATTFNEMAESLQRQITRMEELSRVQRRFVSDVSHELRTPLTTIRMASDLLYDARDGFAPEVARSAELLSAQIDRFELLLSDLLEMSRIDAGAAQLEFELTDVVDVVVDEVEAIRPAAAALGVEVDVWVAKGTHVATFDRPRVGRIIRNLLSNAVEHAQDGSVDVAVASNGRGVAVVVRDYGVGLTPSQAERVFDRFWRADPARARTMGGTGLGLSIAREDALLHEGRLEAWGSPGEGASFRLSLPRTSRGLGQRPVLPIAMRHEEFEALGRRVQPRHATAEVAQASDDEAEGGRS</sequence>
<dbReference type="InterPro" id="IPR003594">
    <property type="entry name" value="HATPase_dom"/>
</dbReference>
<evidence type="ECO:0000256" key="7">
    <source>
        <dbReference type="ARBA" id="ARBA00022692"/>
    </source>
</evidence>
<dbReference type="CDD" id="cd00082">
    <property type="entry name" value="HisKA"/>
    <property type="match status" value="1"/>
</dbReference>
<evidence type="ECO:0000256" key="16">
    <source>
        <dbReference type="SAM" id="Phobius"/>
    </source>
</evidence>
<evidence type="ECO:0000313" key="19">
    <source>
        <dbReference type="EMBL" id="WNM23867.1"/>
    </source>
</evidence>
<dbReference type="Gene3D" id="3.30.565.10">
    <property type="entry name" value="Histidine kinase-like ATPase, C-terminal domain"/>
    <property type="match status" value="1"/>
</dbReference>
<dbReference type="EMBL" id="CP134879">
    <property type="protein sequence ID" value="WNM23867.1"/>
    <property type="molecule type" value="Genomic_DNA"/>
</dbReference>
<accession>A0AA96F6U2</accession>
<proteinExistence type="predicted"/>
<evidence type="ECO:0000256" key="3">
    <source>
        <dbReference type="ARBA" id="ARBA00012438"/>
    </source>
</evidence>
<dbReference type="Pfam" id="PF00512">
    <property type="entry name" value="HisKA"/>
    <property type="match status" value="1"/>
</dbReference>
<dbReference type="SUPFAM" id="SSF158472">
    <property type="entry name" value="HAMP domain-like"/>
    <property type="match status" value="1"/>
</dbReference>
<dbReference type="PROSITE" id="PS50885">
    <property type="entry name" value="HAMP"/>
    <property type="match status" value="1"/>
</dbReference>
<dbReference type="SUPFAM" id="SSF55874">
    <property type="entry name" value="ATPase domain of HSP90 chaperone/DNA topoisomerase II/histidine kinase"/>
    <property type="match status" value="1"/>
</dbReference>
<feature type="transmembrane region" description="Helical" evidence="16">
    <location>
        <begin position="180"/>
        <end position="199"/>
    </location>
</feature>
<dbReference type="InterPro" id="IPR036890">
    <property type="entry name" value="HATPase_C_sf"/>
</dbReference>
<evidence type="ECO:0000256" key="4">
    <source>
        <dbReference type="ARBA" id="ARBA00022475"/>
    </source>
</evidence>
<keyword evidence="8" id="KW-0547">Nucleotide-binding</keyword>
<dbReference type="FunFam" id="1.10.287.130:FF:000010">
    <property type="entry name" value="Two-component sensor histidine kinase"/>
    <property type="match status" value="1"/>
</dbReference>
<dbReference type="InterPro" id="IPR003661">
    <property type="entry name" value="HisK_dim/P_dom"/>
</dbReference>
<evidence type="ECO:0000259" key="17">
    <source>
        <dbReference type="PROSITE" id="PS50109"/>
    </source>
</evidence>
<dbReference type="SMART" id="SM00388">
    <property type="entry name" value="HisKA"/>
    <property type="match status" value="1"/>
</dbReference>
<dbReference type="Pfam" id="PF00672">
    <property type="entry name" value="HAMP"/>
    <property type="match status" value="1"/>
</dbReference>
<organism evidence="19 20">
    <name type="scientific">Demequina capsici</name>
    <dbReference type="NCBI Taxonomy" id="3075620"/>
    <lineage>
        <taxon>Bacteria</taxon>
        <taxon>Bacillati</taxon>
        <taxon>Actinomycetota</taxon>
        <taxon>Actinomycetes</taxon>
        <taxon>Micrococcales</taxon>
        <taxon>Demequinaceae</taxon>
        <taxon>Demequina</taxon>
    </lineage>
</organism>
<gene>
    <name evidence="19" type="primary">mtrB</name>
    <name evidence="19" type="ORF">RN606_10935</name>
</gene>
<evidence type="ECO:0000256" key="6">
    <source>
        <dbReference type="ARBA" id="ARBA00022679"/>
    </source>
</evidence>
<dbReference type="InterPro" id="IPR047669">
    <property type="entry name" value="MtrAB_MtrB"/>
</dbReference>
<dbReference type="Gene3D" id="6.10.340.10">
    <property type="match status" value="1"/>
</dbReference>
<dbReference type="NCBIfam" id="NF040691">
    <property type="entry name" value="MtrAB_MtrB"/>
    <property type="match status" value="1"/>
</dbReference>
<evidence type="ECO:0000256" key="5">
    <source>
        <dbReference type="ARBA" id="ARBA00022553"/>
    </source>
</evidence>
<evidence type="ECO:0000256" key="11">
    <source>
        <dbReference type="ARBA" id="ARBA00022989"/>
    </source>
</evidence>
<dbReference type="Gene3D" id="1.10.287.130">
    <property type="match status" value="1"/>
</dbReference>
<evidence type="ECO:0000256" key="10">
    <source>
        <dbReference type="ARBA" id="ARBA00022840"/>
    </source>
</evidence>
<dbReference type="PRINTS" id="PR00344">
    <property type="entry name" value="BCTRLSENSOR"/>
</dbReference>
<evidence type="ECO:0000256" key="1">
    <source>
        <dbReference type="ARBA" id="ARBA00000085"/>
    </source>
</evidence>
<feature type="domain" description="Histidine kinase" evidence="17">
    <location>
        <begin position="268"/>
        <end position="485"/>
    </location>
</feature>
<name>A0AA96F6U2_9MICO</name>
<dbReference type="PANTHER" id="PTHR43711:SF1">
    <property type="entry name" value="HISTIDINE KINASE 1"/>
    <property type="match status" value="1"/>
</dbReference>
<keyword evidence="5" id="KW-0597">Phosphoprotein</keyword>
<keyword evidence="6" id="KW-0808">Transferase</keyword>
<feature type="transmembrane region" description="Helical" evidence="16">
    <location>
        <begin position="6"/>
        <end position="26"/>
    </location>
</feature>
<keyword evidence="13 16" id="KW-0472">Membrane</keyword>
<dbReference type="InterPro" id="IPR050736">
    <property type="entry name" value="Sensor_HK_Regulatory"/>
</dbReference>
<dbReference type="InterPro" id="IPR036097">
    <property type="entry name" value="HisK_dim/P_sf"/>
</dbReference>
<evidence type="ECO:0000313" key="20">
    <source>
        <dbReference type="Proteomes" id="UP001304125"/>
    </source>
</evidence>
<dbReference type="RefSeq" id="WP_313497108.1">
    <property type="nucleotide sequence ID" value="NZ_CP134879.1"/>
</dbReference>
<dbReference type="EC" id="2.7.13.3" evidence="3"/>
<comment type="subcellular location">
    <subcellularLocation>
        <location evidence="2">Cell membrane</location>
        <topology evidence="2">Multi-pass membrane protein</topology>
    </subcellularLocation>
</comment>
<dbReference type="InterPro" id="IPR004358">
    <property type="entry name" value="Sig_transdc_His_kin-like_C"/>
</dbReference>
<reference evidence="19 20" key="1">
    <citation type="submission" date="2023-09" db="EMBL/GenBank/DDBJ databases">
        <title>Demequina sp. a novel bacteria isolated from Capsicum annuum.</title>
        <authorList>
            <person name="Humaira Z."/>
            <person name="Lee J."/>
            <person name="Cho D."/>
        </authorList>
    </citation>
    <scope>NUCLEOTIDE SEQUENCE [LARGE SCALE GENOMIC DNA]</scope>
    <source>
        <strain evidence="19 20">OYTSA14</strain>
    </source>
</reference>